<gene>
    <name evidence="4" type="primary">vipF</name>
    <name evidence="4" type="ORF">KSB_70940</name>
</gene>
<dbReference type="PROSITE" id="PS51186">
    <property type="entry name" value="GNAT"/>
    <property type="match status" value="2"/>
</dbReference>
<dbReference type="Pfam" id="PF00583">
    <property type="entry name" value="Acetyltransf_1"/>
    <property type="match status" value="2"/>
</dbReference>
<evidence type="ECO:0000256" key="1">
    <source>
        <dbReference type="ARBA" id="ARBA00022679"/>
    </source>
</evidence>
<dbReference type="RefSeq" id="WP_201374883.1">
    <property type="nucleotide sequence ID" value="NZ_BNJG01000003.1"/>
</dbReference>
<dbReference type="InterPro" id="IPR000182">
    <property type="entry name" value="GNAT_dom"/>
</dbReference>
<evidence type="ECO:0000259" key="3">
    <source>
        <dbReference type="PROSITE" id="PS51186"/>
    </source>
</evidence>
<keyword evidence="5" id="KW-1185">Reference proteome</keyword>
<keyword evidence="1" id="KW-0808">Transferase</keyword>
<organism evidence="4 5">
    <name type="scientific">Ktedonobacter robiniae</name>
    <dbReference type="NCBI Taxonomy" id="2778365"/>
    <lineage>
        <taxon>Bacteria</taxon>
        <taxon>Bacillati</taxon>
        <taxon>Chloroflexota</taxon>
        <taxon>Ktedonobacteria</taxon>
        <taxon>Ktedonobacterales</taxon>
        <taxon>Ktedonobacteraceae</taxon>
        <taxon>Ktedonobacter</taxon>
    </lineage>
</organism>
<feature type="domain" description="N-acetyltransferase" evidence="3">
    <location>
        <begin position="12"/>
        <end position="141"/>
    </location>
</feature>
<dbReference type="InterPro" id="IPR016181">
    <property type="entry name" value="Acyl_CoA_acyltransferase"/>
</dbReference>
<name>A0ABQ3V0I0_9CHLR</name>
<dbReference type="EMBL" id="BNJG01000003">
    <property type="protein sequence ID" value="GHO58619.1"/>
    <property type="molecule type" value="Genomic_DNA"/>
</dbReference>
<reference evidence="4 5" key="1">
    <citation type="journal article" date="2021" name="Int. J. Syst. Evol. Microbiol.">
        <title>Reticulibacter mediterranei gen. nov., sp. nov., within the new family Reticulibacteraceae fam. nov., and Ktedonospora formicarum gen. nov., sp. nov., Ktedonobacter robiniae sp. nov., Dictyobacter formicarum sp. nov. and Dictyobacter arantiisoli sp. nov., belonging to the class Ktedonobacteria.</title>
        <authorList>
            <person name="Yabe S."/>
            <person name="Zheng Y."/>
            <person name="Wang C.M."/>
            <person name="Sakai Y."/>
            <person name="Abe K."/>
            <person name="Yokota A."/>
            <person name="Donadio S."/>
            <person name="Cavaletti L."/>
            <person name="Monciardini P."/>
        </authorList>
    </citation>
    <scope>NUCLEOTIDE SEQUENCE [LARGE SCALE GENOMIC DNA]</scope>
    <source>
        <strain evidence="4 5">SOSP1-30</strain>
    </source>
</reference>
<protein>
    <submittedName>
        <fullName evidence="4">N-acetyltransferase</fullName>
    </submittedName>
</protein>
<evidence type="ECO:0000313" key="5">
    <source>
        <dbReference type="Proteomes" id="UP000654345"/>
    </source>
</evidence>
<accession>A0ABQ3V0I0</accession>
<dbReference type="Proteomes" id="UP000654345">
    <property type="component" value="Unassembled WGS sequence"/>
</dbReference>
<evidence type="ECO:0000313" key="4">
    <source>
        <dbReference type="EMBL" id="GHO58619.1"/>
    </source>
</evidence>
<comment type="caution">
    <text evidence="4">The sequence shown here is derived from an EMBL/GenBank/DDBJ whole genome shotgun (WGS) entry which is preliminary data.</text>
</comment>
<dbReference type="CDD" id="cd04301">
    <property type="entry name" value="NAT_SF"/>
    <property type="match status" value="2"/>
</dbReference>
<dbReference type="Gene3D" id="3.40.630.30">
    <property type="match status" value="1"/>
</dbReference>
<proteinExistence type="predicted"/>
<feature type="domain" description="N-acetyltransferase" evidence="3">
    <location>
        <begin position="153"/>
        <end position="289"/>
    </location>
</feature>
<keyword evidence="2" id="KW-0012">Acyltransferase</keyword>
<dbReference type="SUPFAM" id="SSF55729">
    <property type="entry name" value="Acyl-CoA N-acyltransferases (Nat)"/>
    <property type="match status" value="2"/>
</dbReference>
<dbReference type="PANTHER" id="PTHR43877">
    <property type="entry name" value="AMINOALKYLPHOSPHONATE N-ACETYLTRANSFERASE-RELATED-RELATED"/>
    <property type="match status" value="1"/>
</dbReference>
<sequence>MAQHQAQDVIKAEVTLADHADVKALLDLCAQHDGLPLAVNVDNLTHEPGNGFLYYRGGQLIGVAFLFGEWTIEVIGAIHPAYRRQGVGQRLLDAIKNYCREQAKEELTIIGVGGWEAGKAFIHAAGGTYTLSEYHMELATTDIKRPAVWRDGLTLRQATPAQAAQVSGIAIQAFGDAEEEVAPWVAKAILKPARRFFLVTLDSGEAVGCISTVAVGDGQVDITAFGILPLFQRKGLGRQVLTMTVEMLLAEGWQRIGLDVETENSHALSLYQSCGFQQTRVDHYYQLQL</sequence>
<dbReference type="InterPro" id="IPR050832">
    <property type="entry name" value="Bact_Acetyltransf"/>
</dbReference>
<evidence type="ECO:0000256" key="2">
    <source>
        <dbReference type="ARBA" id="ARBA00023315"/>
    </source>
</evidence>
<dbReference type="PANTHER" id="PTHR43877:SF2">
    <property type="entry name" value="AMINOALKYLPHOSPHONATE N-ACETYLTRANSFERASE-RELATED"/>
    <property type="match status" value="1"/>
</dbReference>